<protein>
    <submittedName>
        <fullName evidence="1">Uncharacterized protein</fullName>
    </submittedName>
</protein>
<feature type="non-terminal residue" evidence="1">
    <location>
        <position position="1"/>
    </location>
</feature>
<reference evidence="1" key="1">
    <citation type="submission" date="2013-07" db="EMBL/GenBank/DDBJ databases">
        <title>The genome of an arbuscular mycorrhizal fungus provides insights into the evolution of the oldest plant symbiosis.</title>
        <authorList>
            <consortium name="DOE Joint Genome Institute"/>
            <person name="Tisserant E."/>
            <person name="Malbreil M."/>
            <person name="Kuo A."/>
            <person name="Kohler A."/>
            <person name="Symeonidi A."/>
            <person name="Balestrini R."/>
            <person name="Charron P."/>
            <person name="Duensing N."/>
            <person name="Frei-dit-Frey N."/>
            <person name="Gianinazzi-Pearson V."/>
            <person name="Gilbert B."/>
            <person name="Handa Y."/>
            <person name="Hijri M."/>
            <person name="Kaul R."/>
            <person name="Kawaguchi M."/>
            <person name="Krajinski F."/>
            <person name="Lammers P."/>
            <person name="Lapierre D."/>
            <person name="Masclaux F.G."/>
            <person name="Murat C."/>
            <person name="Morin E."/>
            <person name="Ndikumana S."/>
            <person name="Pagni M."/>
            <person name="Petitpierre D."/>
            <person name="Requena N."/>
            <person name="Rosikiewicz P."/>
            <person name="Riley R."/>
            <person name="Saito K."/>
            <person name="San Clemente H."/>
            <person name="Shapiro H."/>
            <person name="van Tuinen D."/>
            <person name="Becard G."/>
            <person name="Bonfante P."/>
            <person name="Paszkowski U."/>
            <person name="Shachar-Hill Y."/>
            <person name="Young J.P."/>
            <person name="Sanders I.R."/>
            <person name="Henrissat B."/>
            <person name="Rensing S.A."/>
            <person name="Grigoriev I.V."/>
            <person name="Corradi N."/>
            <person name="Roux C."/>
            <person name="Martin F."/>
        </authorList>
    </citation>
    <scope>NUCLEOTIDE SEQUENCE</scope>
    <source>
        <strain evidence="1">DAOM 197198</strain>
    </source>
</reference>
<name>U9TXR0_RHIID</name>
<organism evidence="1">
    <name type="scientific">Rhizophagus irregularis (strain DAOM 181602 / DAOM 197198 / MUCL 43194)</name>
    <name type="common">Arbuscular mycorrhizal fungus</name>
    <name type="synonym">Glomus intraradices</name>
    <dbReference type="NCBI Taxonomy" id="747089"/>
    <lineage>
        <taxon>Eukaryota</taxon>
        <taxon>Fungi</taxon>
        <taxon>Fungi incertae sedis</taxon>
        <taxon>Mucoromycota</taxon>
        <taxon>Glomeromycotina</taxon>
        <taxon>Glomeromycetes</taxon>
        <taxon>Glomerales</taxon>
        <taxon>Glomeraceae</taxon>
        <taxon>Rhizophagus</taxon>
    </lineage>
</organism>
<dbReference type="eggNOG" id="KOG0987">
    <property type="taxonomic scope" value="Eukaryota"/>
</dbReference>
<evidence type="ECO:0000313" key="1">
    <source>
        <dbReference type="EMBL" id="ESA08161.1"/>
    </source>
</evidence>
<proteinExistence type="predicted"/>
<sequence length="129" mass="15179">EHSYDEITKYLNARYVSAAEACWRIFNFNLQERSHKVERLPVHLSEQQSVIFQENQDITTILEQFSHTKLLLTQIHGATSYEAIRTINGTVYNTFEEAVRYLGLLDEENNEFDKCLEEAATFKMPFQLR</sequence>
<dbReference type="AlphaFoldDB" id="U9TXR0"/>
<feature type="non-terminal residue" evidence="1">
    <location>
        <position position="129"/>
    </location>
</feature>
<gene>
    <name evidence="1" type="ORF">GLOINDRAFT_51893</name>
</gene>
<dbReference type="EMBL" id="KI289502">
    <property type="protein sequence ID" value="ESA08161.1"/>
    <property type="molecule type" value="Genomic_DNA"/>
</dbReference>
<accession>U9TXR0</accession>
<dbReference type="HOGENOM" id="CLU_2020826_0_0_1"/>